<dbReference type="AlphaFoldDB" id="A0AAD3TVM9"/>
<name>A0AAD3TVM9_9TREE</name>
<dbReference type="EMBL" id="BTCM01000004">
    <property type="protein sequence ID" value="GMK57749.1"/>
    <property type="molecule type" value="Genomic_DNA"/>
</dbReference>
<sequence length="364" mass="39331">MPDGSFMFHNATPIPVATPKPTPTAPFPLSDLAYELQEIILDFAADLPVSALCAATRVCTDWHARFVPRLYASVSINKGNREQVFAGLGIDYLSPTALEARAAEAGGVAAYAAPGPNRKVRALAHVKALSVSDSAGATSLAEALLMHDDLLPDVEELHLGSQLFRYLVNSVACFGRPRSGSAFVGETLVSRLRPRRLRIDFPPSRGAAGTFDPVLLARVTAVLVGDWMPESIDYHGVGSNLPLSLGPLNRIHYTNTCTPFDDVWEEEEDVAGGGCRAHALVRMHLRRTFGQSARSDILEAIAEAADPTDDDDVDPDLVPDPTNTRVEYYGVPCIAAAERDAFLSKTFAHWPAEVDVASHVEFFP</sequence>
<evidence type="ECO:0008006" key="3">
    <source>
        <dbReference type="Google" id="ProtNLM"/>
    </source>
</evidence>
<evidence type="ECO:0000313" key="1">
    <source>
        <dbReference type="EMBL" id="GMK57749.1"/>
    </source>
</evidence>
<comment type="caution">
    <text evidence="1">The sequence shown here is derived from an EMBL/GenBank/DDBJ whole genome shotgun (WGS) entry which is preliminary data.</text>
</comment>
<reference evidence="1" key="2">
    <citation type="submission" date="2023-06" db="EMBL/GenBank/DDBJ databases">
        <authorList>
            <person name="Kobayashi Y."/>
            <person name="Kayamori A."/>
            <person name="Aoki K."/>
            <person name="Shiwa Y."/>
            <person name="Fujita N."/>
            <person name="Sugita T."/>
            <person name="Iwasaki W."/>
            <person name="Tanaka N."/>
            <person name="Takashima M."/>
        </authorList>
    </citation>
    <scope>NUCLEOTIDE SEQUENCE</scope>
    <source>
        <strain evidence="1">HIS016</strain>
    </source>
</reference>
<reference evidence="1" key="1">
    <citation type="journal article" date="2023" name="BMC Genomics">
        <title>Chromosome-level genome assemblies of Cutaneotrichosporon spp. (Trichosporonales, Basidiomycota) reveal imbalanced evolution between nucleotide sequences and chromosome synteny.</title>
        <authorList>
            <person name="Kobayashi Y."/>
            <person name="Kayamori A."/>
            <person name="Aoki K."/>
            <person name="Shiwa Y."/>
            <person name="Matsutani M."/>
            <person name="Fujita N."/>
            <person name="Sugita T."/>
            <person name="Iwasaki W."/>
            <person name="Tanaka N."/>
            <person name="Takashima M."/>
        </authorList>
    </citation>
    <scope>NUCLEOTIDE SEQUENCE</scope>
    <source>
        <strain evidence="1">HIS016</strain>
    </source>
</reference>
<gene>
    <name evidence="1" type="ORF">CspeluHIS016_0405830</name>
</gene>
<protein>
    <recommendedName>
        <fullName evidence="3">F-box domain-containing protein</fullName>
    </recommendedName>
</protein>
<evidence type="ECO:0000313" key="2">
    <source>
        <dbReference type="Proteomes" id="UP001222932"/>
    </source>
</evidence>
<proteinExistence type="predicted"/>
<accession>A0AAD3TVM9</accession>
<organism evidence="1 2">
    <name type="scientific">Cutaneotrichosporon spelunceum</name>
    <dbReference type="NCBI Taxonomy" id="1672016"/>
    <lineage>
        <taxon>Eukaryota</taxon>
        <taxon>Fungi</taxon>
        <taxon>Dikarya</taxon>
        <taxon>Basidiomycota</taxon>
        <taxon>Agaricomycotina</taxon>
        <taxon>Tremellomycetes</taxon>
        <taxon>Trichosporonales</taxon>
        <taxon>Trichosporonaceae</taxon>
        <taxon>Cutaneotrichosporon</taxon>
    </lineage>
</organism>
<dbReference type="Proteomes" id="UP001222932">
    <property type="component" value="Unassembled WGS sequence"/>
</dbReference>
<keyword evidence="2" id="KW-1185">Reference proteome</keyword>